<evidence type="ECO:0000313" key="2">
    <source>
        <dbReference type="EMBL" id="NIJ08881.1"/>
    </source>
</evidence>
<reference evidence="2 3" key="1">
    <citation type="submission" date="2020-03" db="EMBL/GenBank/DDBJ databases">
        <title>Genomic Encyclopedia of Type Strains, Phase III (KMG-III): the genomes of soil and plant-associated and newly described type strains.</title>
        <authorList>
            <person name="Whitman W."/>
        </authorList>
    </citation>
    <scope>NUCLEOTIDE SEQUENCE [LARGE SCALE GENOMIC DNA]</scope>
    <source>
        <strain evidence="2 3">CECT 8804</strain>
    </source>
</reference>
<dbReference type="InterPro" id="IPR025737">
    <property type="entry name" value="FApF"/>
</dbReference>
<dbReference type="EMBL" id="JAAOZC010000006">
    <property type="protein sequence ID" value="NIJ08881.1"/>
    <property type="molecule type" value="Genomic_DNA"/>
</dbReference>
<dbReference type="Pfam" id="PF13557">
    <property type="entry name" value="Phenol_MetA_deg"/>
    <property type="match status" value="1"/>
</dbReference>
<evidence type="ECO:0000256" key="1">
    <source>
        <dbReference type="SAM" id="SignalP"/>
    </source>
</evidence>
<keyword evidence="3" id="KW-1185">Reference proteome</keyword>
<feature type="signal peptide" evidence="1">
    <location>
        <begin position="1"/>
        <end position="20"/>
    </location>
</feature>
<evidence type="ECO:0008006" key="4">
    <source>
        <dbReference type="Google" id="ProtNLM"/>
    </source>
</evidence>
<dbReference type="RefSeq" id="WP_167073961.1">
    <property type="nucleotide sequence ID" value="NZ_JAAOZC010000006.1"/>
</dbReference>
<gene>
    <name evidence="2" type="ORF">FHS31_002505</name>
</gene>
<accession>A0ABX0TTN9</accession>
<protein>
    <recommendedName>
        <fullName evidence="4">Transporter</fullName>
    </recommendedName>
</protein>
<sequence>MMRLSLVCLISGLAAFPAWAGDLRDLCPDRPGLATPACTVDKGHLQAEVGLGDWTHDKQPDSITDTTAVGDISLRYGLTDSTEFRVEWTAYTHVRDKDRATGAVDRVSGIGDVTVGIKQNLMNPDGSHLSIALLPFATLPSGKDGIGAGDWGAGLLIPVNYALSDALTLELTPEVDAATDEDGSGRHLAYSGVIGLQAKLSKKLSTAIELQAIRDRDPDQHTTETLAALSFAYQPGKNSQFDIQTNFGLNQNAPDIEVTVGVTGRF</sequence>
<name>A0ABX0TTN9_9SPHN</name>
<comment type="caution">
    <text evidence="2">The sequence shown here is derived from an EMBL/GenBank/DDBJ whole genome shotgun (WGS) entry which is preliminary data.</text>
</comment>
<evidence type="ECO:0000313" key="3">
    <source>
        <dbReference type="Proteomes" id="UP000727456"/>
    </source>
</evidence>
<organism evidence="2 3">
    <name type="scientific">Sphingomonas vulcanisoli</name>
    <dbReference type="NCBI Taxonomy" id="1658060"/>
    <lineage>
        <taxon>Bacteria</taxon>
        <taxon>Pseudomonadati</taxon>
        <taxon>Pseudomonadota</taxon>
        <taxon>Alphaproteobacteria</taxon>
        <taxon>Sphingomonadales</taxon>
        <taxon>Sphingomonadaceae</taxon>
        <taxon>Sphingomonas</taxon>
    </lineage>
</organism>
<feature type="chain" id="PRO_5046600078" description="Transporter" evidence="1">
    <location>
        <begin position="21"/>
        <end position="266"/>
    </location>
</feature>
<keyword evidence="1" id="KW-0732">Signal</keyword>
<proteinExistence type="predicted"/>
<dbReference type="Proteomes" id="UP000727456">
    <property type="component" value="Unassembled WGS sequence"/>
</dbReference>